<dbReference type="PANTHER" id="PTHR36509">
    <property type="entry name" value="BLL3101 PROTEIN"/>
    <property type="match status" value="1"/>
</dbReference>
<feature type="signal peptide" evidence="1">
    <location>
        <begin position="1"/>
        <end position="23"/>
    </location>
</feature>
<sequence length="471" mass="51663">MMWKTSRRWLMAGAAAMALPCGAANGAVTAGPEQARALAREAWIYGYPVVESYKTLYAQAVDRADPNFKAPFNQIGHSAGTFSPKDTAIITPNADTPYSSAWLDLRAEPVVLTLPAVAPNRYYSVQLLDLYTQIFGYLGTRETSNGGGRFMVAGPDWHGTTPPGIDRVLRSESRIAYALYRTQLFDDADLARVGKIQQGYLVQPLSAFLKQPAPPAAPAIPWPRPQAGMTDGLALFRYLDFLLGLAPTDPSETGLMERLSAIDVGPSKTFDENALAPDIRQAMEAGIADARQDFQTFQATQLRTRKVSSGDLFGSRAFLKDNYLYRYAGAALGIYGNTAAEALYPGYYTDAENQPLNGAGGARYVLRLDKDALPPANAFWSITMYDGKSKLLVDNPMQRYLINSRMLPSLRRDADGGVTLHIQHDAPADDARQNWLPAPDGPFYVILRLYMPKPEAVNGSWKQPPLVKIAR</sequence>
<dbReference type="AlphaFoldDB" id="A0A2N5C839"/>
<accession>A0A2N5C839</accession>
<feature type="domain" description="DUF1254" evidence="3">
    <location>
        <begin position="72"/>
        <end position="204"/>
    </location>
</feature>
<dbReference type="PANTHER" id="PTHR36509:SF2">
    <property type="entry name" value="BLL3101 PROTEIN"/>
    <property type="match status" value="1"/>
</dbReference>
<dbReference type="InterPro" id="IPR010679">
    <property type="entry name" value="DUF1254"/>
</dbReference>
<comment type="caution">
    <text evidence="4">The sequence shown here is derived from an EMBL/GenBank/DDBJ whole genome shotgun (WGS) entry which is preliminary data.</text>
</comment>
<dbReference type="InterPro" id="IPR037050">
    <property type="entry name" value="DUF1254_sf"/>
</dbReference>
<dbReference type="InterPro" id="IPR010621">
    <property type="entry name" value="DUF1214"/>
</dbReference>
<dbReference type="SUPFAM" id="SSF160935">
    <property type="entry name" value="VPA0735-like"/>
    <property type="match status" value="1"/>
</dbReference>
<protein>
    <submittedName>
        <fullName evidence="4">Cell envelope protein</fullName>
    </submittedName>
</protein>
<evidence type="ECO:0000313" key="5">
    <source>
        <dbReference type="Proteomes" id="UP000234341"/>
    </source>
</evidence>
<proteinExistence type="predicted"/>
<dbReference type="Pfam" id="PF06863">
    <property type="entry name" value="DUF1254"/>
    <property type="match status" value="1"/>
</dbReference>
<evidence type="ECO:0000313" key="4">
    <source>
        <dbReference type="EMBL" id="PLP98383.1"/>
    </source>
</evidence>
<keyword evidence="1" id="KW-0732">Signal</keyword>
<dbReference type="Gene3D" id="2.60.120.600">
    <property type="entry name" value="Domain of unknown function DUF1214, C-terminal domain"/>
    <property type="match status" value="1"/>
</dbReference>
<reference evidence="4 5" key="1">
    <citation type="submission" date="2017-12" db="EMBL/GenBank/DDBJ databases">
        <title>Genome sequence of the active heterotrophic nitrifier-denitrifier, Cupriavidus pauculus UM1.</title>
        <authorList>
            <person name="Putonti C."/>
            <person name="Castignetti D."/>
        </authorList>
    </citation>
    <scope>NUCLEOTIDE SEQUENCE [LARGE SCALE GENOMIC DNA]</scope>
    <source>
        <strain evidence="4 5">UM1</strain>
    </source>
</reference>
<dbReference type="PROSITE" id="PS51318">
    <property type="entry name" value="TAT"/>
    <property type="match status" value="1"/>
</dbReference>
<dbReference type="InterPro" id="IPR037049">
    <property type="entry name" value="DUF1214_C_sf"/>
</dbReference>
<dbReference type="OrthoDB" id="104565at2"/>
<dbReference type="Proteomes" id="UP000234341">
    <property type="component" value="Unassembled WGS sequence"/>
</dbReference>
<organism evidence="4 5">
    <name type="scientific">Cupriavidus pauculus</name>
    <dbReference type="NCBI Taxonomy" id="82633"/>
    <lineage>
        <taxon>Bacteria</taxon>
        <taxon>Pseudomonadati</taxon>
        <taxon>Pseudomonadota</taxon>
        <taxon>Betaproteobacteria</taxon>
        <taxon>Burkholderiales</taxon>
        <taxon>Burkholderiaceae</taxon>
        <taxon>Cupriavidus</taxon>
    </lineage>
</organism>
<name>A0A2N5C839_9BURK</name>
<gene>
    <name evidence="4" type="ORF">CYJ10_23125</name>
</gene>
<keyword evidence="4" id="KW-0946">Virion</keyword>
<keyword evidence="4" id="KW-0261">Viral envelope protein</keyword>
<feature type="domain" description="DUF1214" evidence="2">
    <location>
        <begin position="341"/>
        <end position="453"/>
    </location>
</feature>
<dbReference type="Gene3D" id="2.60.40.1610">
    <property type="entry name" value="Domain of unknown function DUF1254"/>
    <property type="match status" value="1"/>
</dbReference>
<dbReference type="Pfam" id="PF06742">
    <property type="entry name" value="DUF1214"/>
    <property type="match status" value="1"/>
</dbReference>
<dbReference type="InterPro" id="IPR006311">
    <property type="entry name" value="TAT_signal"/>
</dbReference>
<evidence type="ECO:0000259" key="3">
    <source>
        <dbReference type="Pfam" id="PF06863"/>
    </source>
</evidence>
<evidence type="ECO:0000256" key="1">
    <source>
        <dbReference type="SAM" id="SignalP"/>
    </source>
</evidence>
<dbReference type="EMBL" id="PJRP01000012">
    <property type="protein sequence ID" value="PLP98383.1"/>
    <property type="molecule type" value="Genomic_DNA"/>
</dbReference>
<feature type="chain" id="PRO_5014852955" evidence="1">
    <location>
        <begin position="24"/>
        <end position="471"/>
    </location>
</feature>
<evidence type="ECO:0000259" key="2">
    <source>
        <dbReference type="Pfam" id="PF06742"/>
    </source>
</evidence>
<dbReference type="RefSeq" id="WP_101683771.1">
    <property type="nucleotide sequence ID" value="NZ_PJRP01000012.1"/>
</dbReference>